<dbReference type="AlphaFoldDB" id="A0A9W8PEF7"/>
<evidence type="ECO:0000313" key="1">
    <source>
        <dbReference type="EMBL" id="KAJ4004048.1"/>
    </source>
</evidence>
<dbReference type="Proteomes" id="UP001152130">
    <property type="component" value="Unassembled WGS sequence"/>
</dbReference>
<gene>
    <name evidence="1" type="ORF">NW766_011904</name>
</gene>
<sequence length="97" mass="10888">MSVGWNPVDSNDVECRRAFDALGRSVDKAVLPSTEPGQSNRFVLRSKGYFDVQAYVLSGKELPASYSDFDGKIPESTFRKLWEVDSEIHGVRPRHQG</sequence>
<organism evidence="1 2">
    <name type="scientific">Fusarium irregulare</name>
    <dbReference type="NCBI Taxonomy" id="2494466"/>
    <lineage>
        <taxon>Eukaryota</taxon>
        <taxon>Fungi</taxon>
        <taxon>Dikarya</taxon>
        <taxon>Ascomycota</taxon>
        <taxon>Pezizomycotina</taxon>
        <taxon>Sordariomycetes</taxon>
        <taxon>Hypocreomycetidae</taxon>
        <taxon>Hypocreales</taxon>
        <taxon>Nectriaceae</taxon>
        <taxon>Fusarium</taxon>
        <taxon>Fusarium incarnatum-equiseti species complex</taxon>
    </lineage>
</organism>
<protein>
    <submittedName>
        <fullName evidence="1">Uncharacterized protein</fullName>
    </submittedName>
</protein>
<evidence type="ECO:0000313" key="2">
    <source>
        <dbReference type="Proteomes" id="UP001152130"/>
    </source>
</evidence>
<dbReference type="EMBL" id="JAPDHF010000025">
    <property type="protein sequence ID" value="KAJ4004048.1"/>
    <property type="molecule type" value="Genomic_DNA"/>
</dbReference>
<keyword evidence="2" id="KW-1185">Reference proteome</keyword>
<proteinExistence type="predicted"/>
<accession>A0A9W8PEF7</accession>
<name>A0A9W8PEF7_9HYPO</name>
<reference evidence="1" key="1">
    <citation type="submission" date="2022-10" db="EMBL/GenBank/DDBJ databases">
        <title>Fusarium specimens isolated from Avocado Roots.</title>
        <authorList>
            <person name="Stajich J."/>
            <person name="Roper C."/>
            <person name="Heimlech-Rivalta G."/>
        </authorList>
    </citation>
    <scope>NUCLEOTIDE SEQUENCE</scope>
    <source>
        <strain evidence="1">CF00143</strain>
    </source>
</reference>
<comment type="caution">
    <text evidence="1">The sequence shown here is derived from an EMBL/GenBank/DDBJ whole genome shotgun (WGS) entry which is preliminary data.</text>
</comment>